<feature type="coiled-coil region" evidence="1">
    <location>
        <begin position="431"/>
        <end position="499"/>
    </location>
</feature>
<dbReference type="SUPFAM" id="SSF48452">
    <property type="entry name" value="TPR-like"/>
    <property type="match status" value="1"/>
</dbReference>
<protein>
    <submittedName>
        <fullName evidence="3">Tetratricopeptide (TPR) repeat protein</fullName>
    </submittedName>
</protein>
<keyword evidence="2" id="KW-1133">Transmembrane helix</keyword>
<sequence length="598" mass="69313">MIWCKHKQYFFAAFLLLFLLINECIGQDLHHPEAYSSSYDIAYQYPYPKRWTMIDSIRSNLFTHLKSKEGYLFRVAVAELAAKRHKDDKALLIAELAKMDYLQRSSKVDLRTFEDWYKSSLEEADKLDFSEIKSAFTFLYAVNLSLNYQQDVQSLYFLNKAIDYSSALGEGMSTQKGLLLSGVTRIFYQFDDFASAVKYGKEVEKYDINQVEKFLTLDIVGVSYLKLKNYDSAQIYVDKSLQMFHRDFANKDDKKVWYGILMGNKAHVLKGLGNLTSAIQHYKIGIEETSKHNLLDNTCRFAIGLADLYLSQNNMAEAGKLLPLAQKATYSQGNESDHLQLHQLLSKYYKVVGDMSLVVLHKDSINYWTEVLEKRRGKNVQIQADLKLETERRQHAEMTLDENIRQQKLNRIITIVIILLVTGIAFVGIHRQRLLMKVREKELKIQQQEAEKQLMLEQEKAKREQMLAQLKLEEFTNIIVAKNKQIEMLEAENERGSNDASIRQLQSNSLLTDEQWSSFKLLFEEVHTGYLSRLKEKVPSISPAEIRFMALAKLKLDSKEMASSLGVSPNAVRNVWFRLRKKIDLPEEVTWNDFSDTI</sequence>
<keyword evidence="2" id="KW-0472">Membrane</keyword>
<dbReference type="InterPro" id="IPR011990">
    <property type="entry name" value="TPR-like_helical_dom_sf"/>
</dbReference>
<dbReference type="AlphaFoldDB" id="A0A7W5ZKJ8"/>
<accession>A0A7W5ZKJ8</accession>
<dbReference type="InterPro" id="IPR016032">
    <property type="entry name" value="Sig_transdc_resp-reg_C-effctor"/>
</dbReference>
<reference evidence="3 4" key="1">
    <citation type="submission" date="2020-08" db="EMBL/GenBank/DDBJ databases">
        <title>Genomic Encyclopedia of Type Strains, Phase IV (KMG-IV): sequencing the most valuable type-strain genomes for metagenomic binning, comparative biology and taxonomic classification.</title>
        <authorList>
            <person name="Goeker M."/>
        </authorList>
    </citation>
    <scope>NUCLEOTIDE SEQUENCE [LARGE SCALE GENOMIC DNA]</scope>
    <source>
        <strain evidence="3 4">DSM 17976</strain>
    </source>
</reference>
<dbReference type="GO" id="GO:0003677">
    <property type="term" value="F:DNA binding"/>
    <property type="evidence" value="ECO:0007669"/>
    <property type="project" value="InterPro"/>
</dbReference>
<dbReference type="EMBL" id="JACIBY010000004">
    <property type="protein sequence ID" value="MBB3838375.1"/>
    <property type="molecule type" value="Genomic_DNA"/>
</dbReference>
<comment type="caution">
    <text evidence="3">The sequence shown here is derived from an EMBL/GenBank/DDBJ whole genome shotgun (WGS) entry which is preliminary data.</text>
</comment>
<evidence type="ECO:0000313" key="3">
    <source>
        <dbReference type="EMBL" id="MBB3838375.1"/>
    </source>
</evidence>
<dbReference type="GO" id="GO:0006355">
    <property type="term" value="P:regulation of DNA-templated transcription"/>
    <property type="evidence" value="ECO:0007669"/>
    <property type="project" value="InterPro"/>
</dbReference>
<evidence type="ECO:0000256" key="1">
    <source>
        <dbReference type="SAM" id="Coils"/>
    </source>
</evidence>
<keyword evidence="2" id="KW-0812">Transmembrane</keyword>
<dbReference type="SUPFAM" id="SSF46894">
    <property type="entry name" value="C-terminal effector domain of the bipartite response regulators"/>
    <property type="match status" value="1"/>
</dbReference>
<evidence type="ECO:0000313" key="4">
    <source>
        <dbReference type="Proteomes" id="UP000541352"/>
    </source>
</evidence>
<evidence type="ECO:0000256" key="2">
    <source>
        <dbReference type="SAM" id="Phobius"/>
    </source>
</evidence>
<organism evidence="3 4">
    <name type="scientific">Runella defluvii</name>
    <dbReference type="NCBI Taxonomy" id="370973"/>
    <lineage>
        <taxon>Bacteria</taxon>
        <taxon>Pseudomonadati</taxon>
        <taxon>Bacteroidota</taxon>
        <taxon>Cytophagia</taxon>
        <taxon>Cytophagales</taxon>
        <taxon>Spirosomataceae</taxon>
        <taxon>Runella</taxon>
    </lineage>
</organism>
<keyword evidence="1" id="KW-0175">Coiled coil</keyword>
<gene>
    <name evidence="3" type="ORF">FHS57_002380</name>
</gene>
<dbReference type="Gene3D" id="1.25.40.10">
    <property type="entry name" value="Tetratricopeptide repeat domain"/>
    <property type="match status" value="1"/>
</dbReference>
<dbReference type="Proteomes" id="UP000541352">
    <property type="component" value="Unassembled WGS sequence"/>
</dbReference>
<keyword evidence="4" id="KW-1185">Reference proteome</keyword>
<name>A0A7W5ZKJ8_9BACT</name>
<proteinExistence type="predicted"/>
<dbReference type="RefSeq" id="WP_183973760.1">
    <property type="nucleotide sequence ID" value="NZ_JACIBY010000004.1"/>
</dbReference>
<feature type="transmembrane region" description="Helical" evidence="2">
    <location>
        <begin position="412"/>
        <end position="429"/>
    </location>
</feature>